<dbReference type="OrthoDB" id="156685at2"/>
<dbReference type="Pfam" id="PF21820">
    <property type="entry name" value="DUF6886"/>
    <property type="match status" value="1"/>
</dbReference>
<dbReference type="Proteomes" id="UP000276128">
    <property type="component" value="Unassembled WGS sequence"/>
</dbReference>
<protein>
    <submittedName>
        <fullName evidence="1">Uncharacterized protein</fullName>
    </submittedName>
</protein>
<keyword evidence="2" id="KW-1185">Reference proteome</keyword>
<dbReference type="AlphaFoldDB" id="A0A3S0CSE5"/>
<evidence type="ECO:0000313" key="1">
    <source>
        <dbReference type="EMBL" id="RTE07153.1"/>
    </source>
</evidence>
<reference evidence="1 2" key="1">
    <citation type="submission" date="2018-12" db="EMBL/GenBank/DDBJ databases">
        <title>Bacillus ochoae sp. nov., Paenibacillus whitsoniae sp. nov., Paenibacillus spiritus sp. nov. Isolated from the Mars Exploration Rover during spacecraft assembly.</title>
        <authorList>
            <person name="Seuylemezian A."/>
            <person name="Vaishampayan P."/>
        </authorList>
    </citation>
    <scope>NUCLEOTIDE SEQUENCE [LARGE SCALE GENOMIC DNA]</scope>
    <source>
        <strain evidence="1 2">MER 54</strain>
    </source>
</reference>
<dbReference type="EMBL" id="RXHU01000066">
    <property type="protein sequence ID" value="RTE07153.1"/>
    <property type="molecule type" value="Genomic_DNA"/>
</dbReference>
<dbReference type="RefSeq" id="WP_126143317.1">
    <property type="nucleotide sequence ID" value="NZ_RXHU01000066.1"/>
</dbReference>
<evidence type="ECO:0000313" key="2">
    <source>
        <dbReference type="Proteomes" id="UP000276128"/>
    </source>
</evidence>
<organism evidence="1 2">
    <name type="scientific">Paenibacillus whitsoniae</name>
    <dbReference type="NCBI Taxonomy" id="2496558"/>
    <lineage>
        <taxon>Bacteria</taxon>
        <taxon>Bacillati</taxon>
        <taxon>Bacillota</taxon>
        <taxon>Bacilli</taxon>
        <taxon>Bacillales</taxon>
        <taxon>Paenibacillaceae</taxon>
        <taxon>Paenibacillus</taxon>
    </lineage>
</organism>
<accession>A0A3S0CSE5</accession>
<dbReference type="InterPro" id="IPR049253">
    <property type="entry name" value="DUF6886"/>
</dbReference>
<name>A0A3S0CSE5_9BACL</name>
<gene>
    <name evidence="1" type="ORF">EJQ19_21615</name>
</gene>
<sequence length="184" mass="21411">MKLYHFSEEPDISIFRPRVKANRQDMPPVVWAIDETHAFTFYFPRNCPRIVYQRTADMTEAQVQTFFGGTSSNTVITVETRWYEAIRSMTMYRYELPPATFRLFDSYAGYYISEETVEPIKVTAIPNLLGELMELDIDVRFTPDLHPLRDAILQSGIPDFGIHRFIFAEVPQAKTVMSNIPKKE</sequence>
<comment type="caution">
    <text evidence="1">The sequence shown here is derived from an EMBL/GenBank/DDBJ whole genome shotgun (WGS) entry which is preliminary data.</text>
</comment>
<proteinExistence type="predicted"/>